<comment type="caution">
    <text evidence="2">The sequence shown here is derived from an EMBL/GenBank/DDBJ whole genome shotgun (WGS) entry which is preliminary data.</text>
</comment>
<sequence>MRDYLIEKLYECSKKPYQKYFKKNEPWEIDKTQLMDYPEGSLGRGLGNFLYKNHFDMQEKLEDHDIIHVLTNTGISVYEEIGMQYYLLGNGKRSLYLFMVILSGTVFYPNKLQYFINQYKRGKRALPFHYLDFSKMLLKPIYTIQQSFKI</sequence>
<reference evidence="2 3" key="1">
    <citation type="submission" date="2016-11" db="EMBL/GenBank/DDBJ databases">
        <title>Whole genomes of Flavobacteriaceae.</title>
        <authorList>
            <person name="Stine C."/>
            <person name="Li C."/>
            <person name="Tadesse D."/>
        </authorList>
    </citation>
    <scope>NUCLEOTIDE SEQUENCE [LARGE SCALE GENOMIC DNA]</scope>
    <source>
        <strain evidence="2 3">CCUG 59446</strain>
    </source>
</reference>
<proteinExistence type="predicted"/>
<keyword evidence="3" id="KW-1185">Reference proteome</keyword>
<gene>
    <name evidence="2" type="ORF">B0A75_00175</name>
</gene>
<dbReference type="Proteomes" id="UP000198336">
    <property type="component" value="Unassembled WGS sequence"/>
</dbReference>
<protein>
    <recommendedName>
        <fullName evidence="4">Coenzyme Q (Ubiquinone) biosynthesis protein Coq4</fullName>
    </recommendedName>
</protein>
<dbReference type="AlphaFoldDB" id="A0A226IAH0"/>
<keyword evidence="1" id="KW-0812">Transmembrane</keyword>
<dbReference type="EMBL" id="MUHA01000001">
    <property type="protein sequence ID" value="OXB03398.1"/>
    <property type="molecule type" value="Genomic_DNA"/>
</dbReference>
<evidence type="ECO:0000256" key="1">
    <source>
        <dbReference type="SAM" id="Phobius"/>
    </source>
</evidence>
<organism evidence="2 3">
    <name type="scientific">Flavobacterium oncorhynchi</name>
    <dbReference type="NCBI Taxonomy" id="728056"/>
    <lineage>
        <taxon>Bacteria</taxon>
        <taxon>Pseudomonadati</taxon>
        <taxon>Bacteroidota</taxon>
        <taxon>Flavobacteriia</taxon>
        <taxon>Flavobacteriales</taxon>
        <taxon>Flavobacteriaceae</taxon>
        <taxon>Flavobacterium</taxon>
    </lineage>
</organism>
<keyword evidence="1" id="KW-0472">Membrane</keyword>
<dbReference type="RefSeq" id="WP_089052276.1">
    <property type="nucleotide sequence ID" value="NZ_MUHA01000001.1"/>
</dbReference>
<evidence type="ECO:0000313" key="3">
    <source>
        <dbReference type="Proteomes" id="UP000198336"/>
    </source>
</evidence>
<accession>A0A226IAH0</accession>
<evidence type="ECO:0008006" key="4">
    <source>
        <dbReference type="Google" id="ProtNLM"/>
    </source>
</evidence>
<name>A0A226IAH0_9FLAO</name>
<feature type="transmembrane region" description="Helical" evidence="1">
    <location>
        <begin position="95"/>
        <end position="116"/>
    </location>
</feature>
<keyword evidence="1" id="KW-1133">Transmembrane helix</keyword>
<evidence type="ECO:0000313" key="2">
    <source>
        <dbReference type="EMBL" id="OXB03398.1"/>
    </source>
</evidence>